<dbReference type="Proteomes" id="UP001596500">
    <property type="component" value="Unassembled WGS sequence"/>
</dbReference>
<protein>
    <submittedName>
        <fullName evidence="1">Uncharacterized protein</fullName>
    </submittedName>
</protein>
<organism evidence="1 2">
    <name type="scientific">Laceyella putida</name>
    <dbReference type="NCBI Taxonomy" id="110101"/>
    <lineage>
        <taxon>Bacteria</taxon>
        <taxon>Bacillati</taxon>
        <taxon>Bacillota</taxon>
        <taxon>Bacilli</taxon>
        <taxon>Bacillales</taxon>
        <taxon>Thermoactinomycetaceae</taxon>
        <taxon>Laceyella</taxon>
    </lineage>
</organism>
<name>A0ABW2RQ02_9BACL</name>
<evidence type="ECO:0000313" key="2">
    <source>
        <dbReference type="Proteomes" id="UP001596500"/>
    </source>
</evidence>
<proteinExistence type="predicted"/>
<comment type="caution">
    <text evidence="1">The sequence shown here is derived from an EMBL/GenBank/DDBJ whole genome shotgun (WGS) entry which is preliminary data.</text>
</comment>
<accession>A0ABW2RQ02</accession>
<reference evidence="2" key="1">
    <citation type="journal article" date="2019" name="Int. J. Syst. Evol. Microbiol.">
        <title>The Global Catalogue of Microorganisms (GCM) 10K type strain sequencing project: providing services to taxonomists for standard genome sequencing and annotation.</title>
        <authorList>
            <consortium name="The Broad Institute Genomics Platform"/>
            <consortium name="The Broad Institute Genome Sequencing Center for Infectious Disease"/>
            <person name="Wu L."/>
            <person name="Ma J."/>
        </authorList>
    </citation>
    <scope>NUCLEOTIDE SEQUENCE [LARGE SCALE GENOMIC DNA]</scope>
    <source>
        <strain evidence="2">CGMCC 1.12942</strain>
    </source>
</reference>
<evidence type="ECO:0000313" key="1">
    <source>
        <dbReference type="EMBL" id="MFC7443045.1"/>
    </source>
</evidence>
<sequence length="102" mass="11855">MLKVSIRGQVEQVQTFLRNIENQYILVDKVKTDDSSNVTVSYDLQVAKKPEVTTINLFYKMERTSIYPLFVTSMQKWKMESILSVVGPMMFLRTKEKGNEQA</sequence>
<keyword evidence="2" id="KW-1185">Reference proteome</keyword>
<dbReference type="EMBL" id="JBHTBW010000072">
    <property type="protein sequence ID" value="MFC7443045.1"/>
    <property type="molecule type" value="Genomic_DNA"/>
</dbReference>
<gene>
    <name evidence="1" type="ORF">ACFQNG_18410</name>
</gene>
<dbReference type="RefSeq" id="WP_379867361.1">
    <property type="nucleotide sequence ID" value="NZ_JBHTBW010000072.1"/>
</dbReference>